<keyword evidence="9" id="KW-0274">FAD</keyword>
<keyword evidence="13" id="KW-1015">Disulfide bond</keyword>
<dbReference type="PANTHER" id="PTHR12613">
    <property type="entry name" value="ERO1-RELATED"/>
    <property type="match status" value="1"/>
</dbReference>
<feature type="non-terminal residue" evidence="16">
    <location>
        <position position="1"/>
    </location>
</feature>
<gene>
    <name evidence="16" type="ORF">Tci_880232</name>
</gene>
<evidence type="ECO:0000256" key="2">
    <source>
        <dbReference type="ARBA" id="ARBA00004367"/>
    </source>
</evidence>
<dbReference type="GO" id="GO:0016972">
    <property type="term" value="F:thiol oxidase activity"/>
    <property type="evidence" value="ECO:0007669"/>
    <property type="project" value="InterPro"/>
</dbReference>
<dbReference type="PANTHER" id="PTHR12613:SF0">
    <property type="entry name" value="ERO1-LIKE PROTEIN"/>
    <property type="match status" value="1"/>
</dbReference>
<evidence type="ECO:0000256" key="6">
    <source>
        <dbReference type="ARBA" id="ARBA00022630"/>
    </source>
</evidence>
<evidence type="ECO:0000256" key="9">
    <source>
        <dbReference type="ARBA" id="ARBA00022827"/>
    </source>
</evidence>
<keyword evidence="11" id="KW-0560">Oxidoreductase</keyword>
<dbReference type="GO" id="GO:0005789">
    <property type="term" value="C:endoplasmic reticulum membrane"/>
    <property type="evidence" value="ECO:0007669"/>
    <property type="project" value="UniProtKB-SubCell"/>
</dbReference>
<name>A0A699TF35_TANCI</name>
<comment type="subunit">
    <text evidence="4">May function both as a monomer and a homodimer.</text>
</comment>
<comment type="similarity">
    <text evidence="3">Belongs to the EROs family.</text>
</comment>
<dbReference type="GO" id="GO:0034975">
    <property type="term" value="P:protein folding in endoplasmic reticulum"/>
    <property type="evidence" value="ECO:0007669"/>
    <property type="project" value="InterPro"/>
</dbReference>
<accession>A0A699TF35</accession>
<evidence type="ECO:0000256" key="8">
    <source>
        <dbReference type="ARBA" id="ARBA00022824"/>
    </source>
</evidence>
<organism evidence="16">
    <name type="scientific">Tanacetum cinerariifolium</name>
    <name type="common">Dalmatian daisy</name>
    <name type="synonym">Chrysanthemum cinerariifolium</name>
    <dbReference type="NCBI Taxonomy" id="118510"/>
    <lineage>
        <taxon>Eukaryota</taxon>
        <taxon>Viridiplantae</taxon>
        <taxon>Streptophyta</taxon>
        <taxon>Embryophyta</taxon>
        <taxon>Tracheophyta</taxon>
        <taxon>Spermatophyta</taxon>
        <taxon>Magnoliopsida</taxon>
        <taxon>eudicotyledons</taxon>
        <taxon>Gunneridae</taxon>
        <taxon>Pentapetalae</taxon>
        <taxon>asterids</taxon>
        <taxon>campanulids</taxon>
        <taxon>Asterales</taxon>
        <taxon>Asteraceae</taxon>
        <taxon>Asteroideae</taxon>
        <taxon>Anthemideae</taxon>
        <taxon>Anthemidinae</taxon>
        <taxon>Tanacetum</taxon>
    </lineage>
</organism>
<comment type="caution">
    <text evidence="16">The sequence shown here is derived from an EMBL/GenBank/DDBJ whole genome shotgun (WGS) entry which is preliminary data.</text>
</comment>
<evidence type="ECO:0000256" key="4">
    <source>
        <dbReference type="ARBA" id="ARBA00011802"/>
    </source>
</evidence>
<dbReference type="InterPro" id="IPR037192">
    <property type="entry name" value="ERO1-like_sf"/>
</dbReference>
<feature type="non-terminal residue" evidence="16">
    <location>
        <position position="60"/>
    </location>
</feature>
<dbReference type="GO" id="GO:0015035">
    <property type="term" value="F:protein-disulfide reductase activity"/>
    <property type="evidence" value="ECO:0007669"/>
    <property type="project" value="InterPro"/>
</dbReference>
<keyword evidence="8" id="KW-0256">Endoplasmic reticulum</keyword>
<keyword evidence="10" id="KW-0249">Electron transport</keyword>
<dbReference type="GO" id="GO:0071949">
    <property type="term" value="F:FAD binding"/>
    <property type="evidence" value="ECO:0007669"/>
    <property type="project" value="InterPro"/>
</dbReference>
<evidence type="ECO:0000256" key="13">
    <source>
        <dbReference type="ARBA" id="ARBA00023157"/>
    </source>
</evidence>
<evidence type="ECO:0000256" key="15">
    <source>
        <dbReference type="ARBA" id="ARBA00023284"/>
    </source>
</evidence>
<dbReference type="AlphaFoldDB" id="A0A699TF35"/>
<proteinExistence type="inferred from homology"/>
<reference evidence="16" key="1">
    <citation type="journal article" date="2019" name="Sci. Rep.">
        <title>Draft genome of Tanacetum cinerariifolium, the natural source of mosquito coil.</title>
        <authorList>
            <person name="Yamashiro T."/>
            <person name="Shiraishi A."/>
            <person name="Satake H."/>
            <person name="Nakayama K."/>
        </authorList>
    </citation>
    <scope>NUCLEOTIDE SEQUENCE</scope>
</reference>
<evidence type="ECO:0000256" key="3">
    <source>
        <dbReference type="ARBA" id="ARBA00008277"/>
    </source>
</evidence>
<sequence length="60" mass="6810">SSGESCQEKKVLYKLISGLHASISVHIASDYLLDESTNQKLRRGGSSWSRNMPKRVEFKR</sequence>
<keyword evidence="14" id="KW-0325">Glycoprotein</keyword>
<dbReference type="EMBL" id="BKCJ011237240">
    <property type="protein sequence ID" value="GFD08263.1"/>
    <property type="molecule type" value="Genomic_DNA"/>
</dbReference>
<evidence type="ECO:0000256" key="7">
    <source>
        <dbReference type="ARBA" id="ARBA00022729"/>
    </source>
</evidence>
<comment type="cofactor">
    <cofactor evidence="1">
        <name>FAD</name>
        <dbReference type="ChEBI" id="CHEBI:57692"/>
    </cofactor>
</comment>
<keyword evidence="15" id="KW-0676">Redox-active center</keyword>
<evidence type="ECO:0000256" key="10">
    <source>
        <dbReference type="ARBA" id="ARBA00022982"/>
    </source>
</evidence>
<dbReference type="InterPro" id="IPR007266">
    <property type="entry name" value="Ero1"/>
</dbReference>
<keyword evidence="6" id="KW-0285">Flavoprotein</keyword>
<keyword evidence="12" id="KW-0472">Membrane</keyword>
<dbReference type="SUPFAM" id="SSF110019">
    <property type="entry name" value="ERO1-like"/>
    <property type="match status" value="1"/>
</dbReference>
<comment type="subcellular location">
    <subcellularLocation>
        <location evidence="2">Endoplasmic reticulum membrane</location>
        <topology evidence="2">Peripheral membrane protein</topology>
        <orientation evidence="2">Lumenal side</orientation>
    </subcellularLocation>
</comment>
<evidence type="ECO:0000256" key="12">
    <source>
        <dbReference type="ARBA" id="ARBA00023136"/>
    </source>
</evidence>
<dbReference type="Pfam" id="PF04137">
    <property type="entry name" value="ERO1"/>
    <property type="match status" value="1"/>
</dbReference>
<evidence type="ECO:0000256" key="1">
    <source>
        <dbReference type="ARBA" id="ARBA00001974"/>
    </source>
</evidence>
<evidence type="ECO:0000313" key="16">
    <source>
        <dbReference type="EMBL" id="GFD08263.1"/>
    </source>
</evidence>
<protein>
    <submittedName>
        <fullName evidence="16">Endoplasmic reticulum oxidoreductin-1-like</fullName>
    </submittedName>
</protein>
<evidence type="ECO:0000256" key="14">
    <source>
        <dbReference type="ARBA" id="ARBA00023180"/>
    </source>
</evidence>
<keyword evidence="5" id="KW-0813">Transport</keyword>
<evidence type="ECO:0000256" key="5">
    <source>
        <dbReference type="ARBA" id="ARBA00022448"/>
    </source>
</evidence>
<evidence type="ECO:0000256" key="11">
    <source>
        <dbReference type="ARBA" id="ARBA00023002"/>
    </source>
</evidence>
<keyword evidence="7" id="KW-0732">Signal</keyword>